<keyword evidence="2" id="KW-1185">Reference proteome</keyword>
<reference evidence="2" key="2">
    <citation type="journal article" date="2016" name="Sci. Rep.">
        <title>Dictyocaulus viviparus genome, variome and transcriptome elucidate lungworm biology and support future intervention.</title>
        <authorList>
            <person name="McNulty S.N."/>
            <person name="Strube C."/>
            <person name="Rosa B.A."/>
            <person name="Martin J.C."/>
            <person name="Tyagi R."/>
            <person name="Choi Y.J."/>
            <person name="Wang Q."/>
            <person name="Hallsworth Pepin K."/>
            <person name="Zhang X."/>
            <person name="Ozersky P."/>
            <person name="Wilson R.K."/>
            <person name="Sternberg P.W."/>
            <person name="Gasser R.B."/>
            <person name="Mitreva M."/>
        </authorList>
    </citation>
    <scope>NUCLEOTIDE SEQUENCE [LARGE SCALE GENOMIC DNA]</scope>
    <source>
        <strain evidence="2">HannoverDv2000</strain>
    </source>
</reference>
<gene>
    <name evidence="1" type="ORF">DICVIV_08123</name>
</gene>
<reference evidence="1 2" key="1">
    <citation type="submission" date="2013-11" db="EMBL/GenBank/DDBJ databases">
        <title>Draft genome of the bovine lungworm Dictyocaulus viviparus.</title>
        <authorList>
            <person name="Mitreva M."/>
        </authorList>
    </citation>
    <scope>NUCLEOTIDE SEQUENCE [LARGE SCALE GENOMIC DNA]</scope>
    <source>
        <strain evidence="1 2">HannoverDv2000</strain>
    </source>
</reference>
<dbReference type="Proteomes" id="UP000053766">
    <property type="component" value="Unassembled WGS sequence"/>
</dbReference>
<protein>
    <submittedName>
        <fullName evidence="1">Uncharacterized protein</fullName>
    </submittedName>
</protein>
<dbReference type="AlphaFoldDB" id="A0A0D8XMS7"/>
<sequence length="70" mass="8012">MFNHAETAEIVVGKGGWAGQEMLLMARLLNPNRGKFKNRIMFNSKITLMVSTYDSVFQCLCRGTREHLLH</sequence>
<evidence type="ECO:0000313" key="2">
    <source>
        <dbReference type="Proteomes" id="UP000053766"/>
    </source>
</evidence>
<evidence type="ECO:0000313" key="1">
    <source>
        <dbReference type="EMBL" id="KJH45830.1"/>
    </source>
</evidence>
<organism evidence="1 2">
    <name type="scientific">Dictyocaulus viviparus</name>
    <name type="common">Bovine lungworm</name>
    <dbReference type="NCBI Taxonomy" id="29172"/>
    <lineage>
        <taxon>Eukaryota</taxon>
        <taxon>Metazoa</taxon>
        <taxon>Ecdysozoa</taxon>
        <taxon>Nematoda</taxon>
        <taxon>Chromadorea</taxon>
        <taxon>Rhabditida</taxon>
        <taxon>Rhabditina</taxon>
        <taxon>Rhabditomorpha</taxon>
        <taxon>Strongyloidea</taxon>
        <taxon>Metastrongylidae</taxon>
        <taxon>Dictyocaulus</taxon>
    </lineage>
</organism>
<proteinExistence type="predicted"/>
<name>A0A0D8XMS7_DICVI</name>
<dbReference type="EMBL" id="KN716384">
    <property type="protein sequence ID" value="KJH45830.1"/>
    <property type="molecule type" value="Genomic_DNA"/>
</dbReference>
<accession>A0A0D8XMS7</accession>